<dbReference type="PANTHER" id="PTHR41523">
    <property type="entry name" value="TWO-COMPONENT SYSTEM SENSOR PROTEIN"/>
    <property type="match status" value="1"/>
</dbReference>
<dbReference type="OrthoDB" id="341208at2"/>
<evidence type="ECO:0000256" key="9">
    <source>
        <dbReference type="ARBA" id="ARBA00022777"/>
    </source>
</evidence>
<dbReference type="RefSeq" id="WP_062368794.1">
    <property type="nucleotide sequence ID" value="NZ_LNCD01000026.1"/>
</dbReference>
<gene>
    <name evidence="15" type="ORF">AS026_31015</name>
</gene>
<dbReference type="InterPro" id="IPR011102">
    <property type="entry name" value="Sig_transdc_His_kinase_HWE"/>
</dbReference>
<evidence type="ECO:0000256" key="11">
    <source>
        <dbReference type="ARBA" id="ARBA00022989"/>
    </source>
</evidence>
<dbReference type="InterPro" id="IPR003660">
    <property type="entry name" value="HAMP_dom"/>
</dbReference>
<dbReference type="InterPro" id="IPR033479">
    <property type="entry name" value="dCache_1"/>
</dbReference>
<keyword evidence="7 13" id="KW-0812">Transmembrane</keyword>
<evidence type="ECO:0000256" key="12">
    <source>
        <dbReference type="ARBA" id="ARBA00023136"/>
    </source>
</evidence>
<protein>
    <recommendedName>
        <fullName evidence="3">histidine kinase</fullName>
        <ecNumber evidence="3">2.7.13.3</ecNumber>
    </recommendedName>
</protein>
<dbReference type="CDD" id="cd12914">
    <property type="entry name" value="PDC1_DGC_like"/>
    <property type="match status" value="1"/>
</dbReference>
<evidence type="ECO:0000256" key="5">
    <source>
        <dbReference type="ARBA" id="ARBA00022553"/>
    </source>
</evidence>
<dbReference type="GO" id="GO:0007165">
    <property type="term" value="P:signal transduction"/>
    <property type="evidence" value="ECO:0007669"/>
    <property type="project" value="InterPro"/>
</dbReference>
<evidence type="ECO:0000256" key="1">
    <source>
        <dbReference type="ARBA" id="ARBA00000085"/>
    </source>
</evidence>
<keyword evidence="6" id="KW-0808">Transferase</keyword>
<accession>A0A109JYZ3</accession>
<dbReference type="SMART" id="SM00304">
    <property type="entry name" value="HAMP"/>
    <property type="match status" value="1"/>
</dbReference>
<comment type="subcellular location">
    <subcellularLocation>
        <location evidence="2">Cell membrane</location>
        <topology evidence="2">Multi-pass membrane protein</topology>
    </subcellularLocation>
</comment>
<evidence type="ECO:0000256" key="3">
    <source>
        <dbReference type="ARBA" id="ARBA00012438"/>
    </source>
</evidence>
<keyword evidence="8" id="KW-0547">Nucleotide-binding</keyword>
<keyword evidence="12 13" id="KW-0472">Membrane</keyword>
<evidence type="ECO:0000313" key="15">
    <source>
        <dbReference type="EMBL" id="KWV57731.1"/>
    </source>
</evidence>
<dbReference type="CDD" id="cd12915">
    <property type="entry name" value="PDC2_DGC_like"/>
    <property type="match status" value="1"/>
</dbReference>
<keyword evidence="11 13" id="KW-1133">Transmembrane helix</keyword>
<keyword evidence="9 15" id="KW-0418">Kinase</keyword>
<dbReference type="InterPro" id="IPR029151">
    <property type="entry name" value="Sensor-like_sf"/>
</dbReference>
<dbReference type="Pfam" id="PF00672">
    <property type="entry name" value="HAMP"/>
    <property type="match status" value="1"/>
</dbReference>
<dbReference type="Gene3D" id="6.10.340.10">
    <property type="match status" value="1"/>
</dbReference>
<feature type="transmembrane region" description="Helical" evidence="13">
    <location>
        <begin position="272"/>
        <end position="293"/>
    </location>
</feature>
<dbReference type="PROSITE" id="PS50885">
    <property type="entry name" value="HAMP"/>
    <property type="match status" value="1"/>
</dbReference>
<keyword evidence="5" id="KW-0597">Phosphoprotein</keyword>
<keyword evidence="16" id="KW-1185">Reference proteome</keyword>
<keyword evidence="4" id="KW-1003">Cell membrane</keyword>
<dbReference type="InterPro" id="IPR036890">
    <property type="entry name" value="HATPase_C_sf"/>
</dbReference>
<evidence type="ECO:0000256" key="8">
    <source>
        <dbReference type="ARBA" id="ARBA00022741"/>
    </source>
</evidence>
<dbReference type="Pfam" id="PF07536">
    <property type="entry name" value="HWE_HK"/>
    <property type="match status" value="1"/>
</dbReference>
<evidence type="ECO:0000256" key="13">
    <source>
        <dbReference type="SAM" id="Phobius"/>
    </source>
</evidence>
<comment type="catalytic activity">
    <reaction evidence="1">
        <text>ATP + protein L-histidine = ADP + protein N-phospho-L-histidine.</text>
        <dbReference type="EC" id="2.7.13.3"/>
    </reaction>
</comment>
<reference evidence="15 16" key="1">
    <citation type="submission" date="2015-11" db="EMBL/GenBank/DDBJ databases">
        <title>Draft Genome Sequence of the Strain BR 10423 (Rhizobium sp.) isolated from nodules of Mimosa pudica.</title>
        <authorList>
            <person name="Barauna A.C."/>
            <person name="Zilli J.E."/>
            <person name="Simoes-Araujo J.L."/>
            <person name="Reis V.M."/>
            <person name="James E.K."/>
            <person name="Reis F.B.Jr."/>
            <person name="Rouws L.F."/>
            <person name="Passos S.R."/>
            <person name="Gois S.R."/>
        </authorList>
    </citation>
    <scope>NUCLEOTIDE SEQUENCE [LARGE SCALE GENOMIC DNA]</scope>
    <source>
        <strain evidence="15 16">BR10423</strain>
    </source>
</reference>
<keyword evidence="10" id="KW-0067">ATP-binding</keyword>
<evidence type="ECO:0000256" key="6">
    <source>
        <dbReference type="ARBA" id="ARBA00022679"/>
    </source>
</evidence>
<evidence type="ECO:0000313" key="16">
    <source>
        <dbReference type="Proteomes" id="UP000068164"/>
    </source>
</evidence>
<evidence type="ECO:0000256" key="10">
    <source>
        <dbReference type="ARBA" id="ARBA00022840"/>
    </source>
</evidence>
<dbReference type="Gene3D" id="3.30.450.20">
    <property type="entry name" value="PAS domain"/>
    <property type="match status" value="2"/>
</dbReference>
<dbReference type="GO" id="GO:0004673">
    <property type="term" value="F:protein histidine kinase activity"/>
    <property type="evidence" value="ECO:0007669"/>
    <property type="project" value="UniProtKB-EC"/>
</dbReference>
<dbReference type="SUPFAM" id="SSF103190">
    <property type="entry name" value="Sensory domain-like"/>
    <property type="match status" value="1"/>
</dbReference>
<dbReference type="GO" id="GO:0005524">
    <property type="term" value="F:ATP binding"/>
    <property type="evidence" value="ECO:0007669"/>
    <property type="project" value="UniProtKB-KW"/>
</dbReference>
<organism evidence="15 16">
    <name type="scientific">Rhizobium altiplani</name>
    <dbReference type="NCBI Taxonomy" id="1864509"/>
    <lineage>
        <taxon>Bacteria</taxon>
        <taxon>Pseudomonadati</taxon>
        <taxon>Pseudomonadota</taxon>
        <taxon>Alphaproteobacteria</taxon>
        <taxon>Hyphomicrobiales</taxon>
        <taxon>Rhizobiaceae</taxon>
        <taxon>Rhizobium/Agrobacterium group</taxon>
        <taxon>Rhizobium</taxon>
    </lineage>
</organism>
<evidence type="ECO:0000256" key="2">
    <source>
        <dbReference type="ARBA" id="ARBA00004651"/>
    </source>
</evidence>
<dbReference type="Pfam" id="PF02743">
    <property type="entry name" value="dCache_1"/>
    <property type="match status" value="1"/>
</dbReference>
<comment type="caution">
    <text evidence="15">The sequence shown here is derived from an EMBL/GenBank/DDBJ whole genome shotgun (WGS) entry which is preliminary data.</text>
</comment>
<proteinExistence type="predicted"/>
<dbReference type="PANTHER" id="PTHR41523:SF7">
    <property type="entry name" value="HISTIDINE KINASE"/>
    <property type="match status" value="1"/>
</dbReference>
<feature type="domain" description="HAMP" evidence="14">
    <location>
        <begin position="295"/>
        <end position="347"/>
    </location>
</feature>
<evidence type="ECO:0000256" key="4">
    <source>
        <dbReference type="ARBA" id="ARBA00022475"/>
    </source>
</evidence>
<evidence type="ECO:0000256" key="7">
    <source>
        <dbReference type="ARBA" id="ARBA00022692"/>
    </source>
</evidence>
<dbReference type="AlphaFoldDB" id="A0A109JYZ3"/>
<dbReference type="GO" id="GO:0005886">
    <property type="term" value="C:plasma membrane"/>
    <property type="evidence" value="ECO:0007669"/>
    <property type="project" value="UniProtKB-SubCell"/>
</dbReference>
<name>A0A109JYZ3_9HYPH</name>
<dbReference type="Proteomes" id="UP000068164">
    <property type="component" value="Unassembled WGS sequence"/>
</dbReference>
<evidence type="ECO:0000259" key="14">
    <source>
        <dbReference type="PROSITE" id="PS50885"/>
    </source>
</evidence>
<sequence>MKLKLVAVAAAALAPVVAMLVYNEFALRAQRNEEVRANAAQAAREASSEVERIIEGVRAMLVSVSAMPAVRHLDAASCSESLKSVAENVPNVRTIFVLDPKGSPICCSQPINAGTTFADRDYFNGVIDSRQTVVGTYTMSRVSDTAVLPIAMPLMEGDNLKGVVVTGVRLDWLQNRITERGVSPGNAVAIADGKGTILARVPFPERFVGTVIPDEFQSLIHADEPGVIDVTSQDGTERILGYRPIALPGSPLYVSAGFSKKEAFDQINRSTLASGLGIVGGVLLAFLAAFLIGNRFLLAPIERIAATMDRWRNGETKARTGMRGPDELSAVGATLDGLLDELDRRRLETERGVEERALLMRELTHRVKNGFTLVQAISRQTFSKVEPERYHSFSERVAALARTYDLLLSKETTSSSVREVIAAAMEAHLDGGCERIRVDGPDVVLPADLALPLSLVVHELATNATKYGSLSSETGKVSIVWRKERERLDLTWTESGGPAVDAPARKGFGSVLIERAFPSKARSVSRSDYLSEGLVFELSFAAGELESLSQVSADGVAEQGT</sequence>
<dbReference type="SMART" id="SM00911">
    <property type="entry name" value="HWE_HK"/>
    <property type="match status" value="1"/>
</dbReference>
<dbReference type="EMBL" id="LNCD01000026">
    <property type="protein sequence ID" value="KWV57731.1"/>
    <property type="molecule type" value="Genomic_DNA"/>
</dbReference>
<dbReference type="Gene3D" id="3.30.565.10">
    <property type="entry name" value="Histidine kinase-like ATPase, C-terminal domain"/>
    <property type="match status" value="1"/>
</dbReference>
<dbReference type="EC" id="2.7.13.3" evidence="3"/>